<evidence type="ECO:0000256" key="9">
    <source>
        <dbReference type="ARBA" id="ARBA00023180"/>
    </source>
</evidence>
<keyword evidence="3" id="KW-0808">Transferase</keyword>
<dbReference type="InterPro" id="IPR027417">
    <property type="entry name" value="P-loop_NTPase"/>
</dbReference>
<reference evidence="10" key="1">
    <citation type="submission" date="2020-04" db="EMBL/GenBank/DDBJ databases">
        <authorList>
            <person name="Alioto T."/>
            <person name="Alioto T."/>
            <person name="Gomez Garrido J."/>
        </authorList>
    </citation>
    <scope>NUCLEOTIDE SEQUENCE</scope>
    <source>
        <strain evidence="10">A484AB</strain>
    </source>
</reference>
<dbReference type="PANTHER" id="PTHR12129:SF15">
    <property type="entry name" value="URONYL 2-SULFOTRANSFERASE"/>
    <property type="match status" value="1"/>
</dbReference>
<feature type="non-terminal residue" evidence="10">
    <location>
        <position position="327"/>
    </location>
</feature>
<dbReference type="PANTHER" id="PTHR12129">
    <property type="entry name" value="HEPARAN SULFATE 2-O-SULFOTRANSFERASE"/>
    <property type="match status" value="1"/>
</dbReference>
<sequence>YGSFGRCFQSKRCCFLYLTGFALVMFILVSAQCFYINQCSWSKLQELHQVYRSSPRSSELGDLTTQSCEPLYPRVVFYNRIFKAASSTMSELLKTSSSRLGNLYTRDFTEEWENENLSHPVLTRIQSKIAKCKTKNKKLMAIAHLYFREDIESTYINLLREPVARFISHYYYCRSPIRWPIKLKKLKELGHFNVTIEECLENQYEGCAWNHMTRFFCGPRALCKTGNDEALAHAKYHMLHYYASVGVMEYLNEFVKVLHKRLPEFVLPAPEAGMRKRFVTTGVKKKPINESTLQRIKQVNQADIELYEFAKDLFFKQAASCGIEIKI</sequence>
<evidence type="ECO:0000256" key="6">
    <source>
        <dbReference type="ARBA" id="ARBA00022989"/>
    </source>
</evidence>
<evidence type="ECO:0000313" key="11">
    <source>
        <dbReference type="Proteomes" id="UP001152795"/>
    </source>
</evidence>
<dbReference type="GO" id="GO:0000139">
    <property type="term" value="C:Golgi membrane"/>
    <property type="evidence" value="ECO:0007669"/>
    <property type="project" value="UniProtKB-SubCell"/>
</dbReference>
<protein>
    <submittedName>
        <fullName evidence="10">Heparan sulfate 2-O-sulfotransferase hst-2-like</fullName>
    </submittedName>
</protein>
<dbReference type="OrthoDB" id="10019582at2759"/>
<accession>A0A7D9I7D1</accession>
<keyword evidence="11" id="KW-1185">Reference proteome</keyword>
<dbReference type="GO" id="GO:0008146">
    <property type="term" value="F:sulfotransferase activity"/>
    <property type="evidence" value="ECO:0007669"/>
    <property type="project" value="InterPro"/>
</dbReference>
<name>A0A7D9I7D1_PARCT</name>
<comment type="similarity">
    <text evidence="2">Belongs to the sulfotransferase 3 family.</text>
</comment>
<keyword evidence="5" id="KW-0735">Signal-anchor</keyword>
<evidence type="ECO:0000256" key="2">
    <source>
        <dbReference type="ARBA" id="ARBA00010569"/>
    </source>
</evidence>
<keyword evidence="7" id="KW-0333">Golgi apparatus</keyword>
<comment type="subcellular location">
    <subcellularLocation>
        <location evidence="1">Golgi apparatus membrane</location>
        <topology evidence="1">Single-pass type II membrane protein</topology>
    </subcellularLocation>
</comment>
<evidence type="ECO:0000256" key="7">
    <source>
        <dbReference type="ARBA" id="ARBA00023034"/>
    </source>
</evidence>
<evidence type="ECO:0000256" key="5">
    <source>
        <dbReference type="ARBA" id="ARBA00022968"/>
    </source>
</evidence>
<dbReference type="SUPFAM" id="SSF52540">
    <property type="entry name" value="P-loop containing nucleoside triphosphate hydrolases"/>
    <property type="match status" value="1"/>
</dbReference>
<dbReference type="EMBL" id="CACRXK020004250">
    <property type="protein sequence ID" value="CAB4002076.1"/>
    <property type="molecule type" value="Genomic_DNA"/>
</dbReference>
<evidence type="ECO:0000256" key="8">
    <source>
        <dbReference type="ARBA" id="ARBA00023136"/>
    </source>
</evidence>
<keyword evidence="6" id="KW-1133">Transmembrane helix</keyword>
<comment type="caution">
    <text evidence="10">The sequence shown here is derived from an EMBL/GenBank/DDBJ whole genome shotgun (WGS) entry which is preliminary data.</text>
</comment>
<organism evidence="10 11">
    <name type="scientific">Paramuricea clavata</name>
    <name type="common">Red gorgonian</name>
    <name type="synonym">Violescent sea-whip</name>
    <dbReference type="NCBI Taxonomy" id="317549"/>
    <lineage>
        <taxon>Eukaryota</taxon>
        <taxon>Metazoa</taxon>
        <taxon>Cnidaria</taxon>
        <taxon>Anthozoa</taxon>
        <taxon>Octocorallia</taxon>
        <taxon>Malacalcyonacea</taxon>
        <taxon>Plexauridae</taxon>
        <taxon>Paramuricea</taxon>
    </lineage>
</organism>
<dbReference type="Pfam" id="PF03567">
    <property type="entry name" value="Sulfotransfer_2"/>
    <property type="match status" value="1"/>
</dbReference>
<evidence type="ECO:0000256" key="4">
    <source>
        <dbReference type="ARBA" id="ARBA00022692"/>
    </source>
</evidence>
<dbReference type="Proteomes" id="UP001152795">
    <property type="component" value="Unassembled WGS sequence"/>
</dbReference>
<evidence type="ECO:0000313" key="10">
    <source>
        <dbReference type="EMBL" id="CAB4002076.1"/>
    </source>
</evidence>
<evidence type="ECO:0000256" key="1">
    <source>
        <dbReference type="ARBA" id="ARBA00004323"/>
    </source>
</evidence>
<dbReference type="InterPro" id="IPR005331">
    <property type="entry name" value="Sulfotransferase"/>
</dbReference>
<gene>
    <name evidence="10" type="ORF">PACLA_8A023332</name>
</gene>
<evidence type="ECO:0000256" key="3">
    <source>
        <dbReference type="ARBA" id="ARBA00022679"/>
    </source>
</evidence>
<dbReference type="InterPro" id="IPR007734">
    <property type="entry name" value="Heparan_SO4_2-O-STrfase"/>
</dbReference>
<keyword evidence="4" id="KW-0812">Transmembrane</keyword>
<dbReference type="AlphaFoldDB" id="A0A7D9I7D1"/>
<keyword evidence="8" id="KW-0472">Membrane</keyword>
<dbReference type="Gene3D" id="3.40.50.300">
    <property type="entry name" value="P-loop containing nucleotide triphosphate hydrolases"/>
    <property type="match status" value="1"/>
</dbReference>
<keyword evidence="9" id="KW-0325">Glycoprotein</keyword>
<proteinExistence type="inferred from homology"/>